<comment type="caution">
    <text evidence="2">The sequence shown here is derived from an EMBL/GenBank/DDBJ whole genome shotgun (WGS) entry which is preliminary data.</text>
</comment>
<evidence type="ECO:0000313" key="2">
    <source>
        <dbReference type="EMBL" id="KAJ3477912.1"/>
    </source>
</evidence>
<feature type="compositionally biased region" description="Polar residues" evidence="1">
    <location>
        <begin position="1072"/>
        <end position="1090"/>
    </location>
</feature>
<proteinExistence type="predicted"/>
<dbReference type="EMBL" id="JANAWD010000554">
    <property type="protein sequence ID" value="KAJ3477912.1"/>
    <property type="molecule type" value="Genomic_DNA"/>
</dbReference>
<protein>
    <submittedName>
        <fullName evidence="2">Uncharacterized protein</fullName>
    </submittedName>
</protein>
<evidence type="ECO:0000313" key="3">
    <source>
        <dbReference type="Proteomes" id="UP001212997"/>
    </source>
</evidence>
<dbReference type="AlphaFoldDB" id="A0AAD5YEL2"/>
<evidence type="ECO:0000256" key="1">
    <source>
        <dbReference type="SAM" id="MobiDB-lite"/>
    </source>
</evidence>
<feature type="region of interest" description="Disordered" evidence="1">
    <location>
        <begin position="1020"/>
        <end position="1090"/>
    </location>
</feature>
<name>A0AAD5YEL2_9APHY</name>
<sequence>MNITSHSFEDLSPTSLPPQVSRLVDVLQAPLPKWLDFEKLTSWCKERRVHELNEFCDAHMDDEVYGRLMVPLRDVISLALRIEAVSSDPFSPCQTRHLWSSLIAQLGFLSNPHVETLSILSDQPFAQPKGFSSDEGTASMLISFQAERAKLDGALNPKELSDPFDHPQWKRDSEGDDTETKESVGGGSEEVESQEEDTETKASEEAEGEEQESAMNVSQALWPNGVDDFYYPRIPEYDEADIFFGIDRESASTPPLVDWLDLLSHTHILSSSHVWPVAIFPVFSVADSTNIIPLVASIACQRTVWGLQLPVVAFEISNVDRVGHIHIGWAEQNETHTVPSIHVIRPSRTPVSGRLTSATFDLGVPESATRFGQFILSLSHQYHTIGLELPIRVPDTIKWRSDDMPPMLEKLELGLHERVKDWSKDVPVDIDPLSSSDSRYNSRLHTLSQRLTELACLDSSSEIQTHVDDSFIQATGFPPEGDIMTKTNSTPCTDASQTKPSSQKEESCVSTRMDAAQTPNLQTKASCNVTSKTSPRRLHPIVMIGTCGLERRGEVLPQTFERTGLTLRRTCQRELGVTQPEAVVSLHQNFLDSWPKQDGPNSQFLEKEYAEIVQPRFPVMWQIVRRSTLIQVSPITGSREVDSRLSWDYLLGLAYVDSADEIKSDRLLLEANLRMSQNQLAKCPLDGLEKTLAKLEKLAELNRQLCLQANREAIRTKKEGRLLESYSLRASAVADLVNNLINATKDLEGTHTAILKRARIEAASGMCDALLVAPISVQVDEEDIAGEAYHKYCLVKSALEHPRFAHSSSGQIKVNTPSASTDILYRFPLLDPDEDFVSTSKVFKPSSSSSSKRGFLHSLKEILIYLPQLVVEYKKVDGKSETALNQVRTHLLASVSYLASLGILDHPVFGLVVNGTMGFLTMAWKSSSEPNNASPLSFELKCLPLLTIYQAIFIIEHNVKQFDLTNPTQVYHFVTFLIRLRAWEKEMMATVRRKGSKLEDPAKFIKSLYRGKQIVRDHTEWAIRDKEEEPKKEEPKKEGSKKESKEEAQMEEEPKKQPTPTQQPAEAHSKNPRSAVTPSLSPVQEQRNET</sequence>
<feature type="compositionally biased region" description="Basic and acidic residues" evidence="1">
    <location>
        <begin position="159"/>
        <end position="182"/>
    </location>
</feature>
<organism evidence="2 3">
    <name type="scientific">Meripilus lineatus</name>
    <dbReference type="NCBI Taxonomy" id="2056292"/>
    <lineage>
        <taxon>Eukaryota</taxon>
        <taxon>Fungi</taxon>
        <taxon>Dikarya</taxon>
        <taxon>Basidiomycota</taxon>
        <taxon>Agaricomycotina</taxon>
        <taxon>Agaricomycetes</taxon>
        <taxon>Polyporales</taxon>
        <taxon>Meripilaceae</taxon>
        <taxon>Meripilus</taxon>
    </lineage>
</organism>
<feature type="region of interest" description="Disordered" evidence="1">
    <location>
        <begin position="483"/>
        <end position="508"/>
    </location>
</feature>
<feature type="compositionally biased region" description="Polar residues" evidence="1">
    <location>
        <begin position="485"/>
        <end position="501"/>
    </location>
</feature>
<feature type="compositionally biased region" description="Acidic residues" evidence="1">
    <location>
        <begin position="189"/>
        <end position="198"/>
    </location>
</feature>
<feature type="region of interest" description="Disordered" evidence="1">
    <location>
        <begin position="156"/>
        <end position="216"/>
    </location>
</feature>
<accession>A0AAD5YEL2</accession>
<feature type="compositionally biased region" description="Basic and acidic residues" evidence="1">
    <location>
        <begin position="1020"/>
        <end position="1056"/>
    </location>
</feature>
<reference evidence="2" key="1">
    <citation type="submission" date="2022-07" db="EMBL/GenBank/DDBJ databases">
        <title>Genome Sequence of Physisporinus lineatus.</title>
        <authorList>
            <person name="Buettner E."/>
        </authorList>
    </citation>
    <scope>NUCLEOTIDE SEQUENCE</scope>
    <source>
        <strain evidence="2">VT162</strain>
    </source>
</reference>
<dbReference type="Proteomes" id="UP001212997">
    <property type="component" value="Unassembled WGS sequence"/>
</dbReference>
<gene>
    <name evidence="2" type="ORF">NLI96_g10140</name>
</gene>
<keyword evidence="3" id="KW-1185">Reference proteome</keyword>